<name>A0ABV9W5I7_9ACTN</name>
<keyword evidence="1" id="KW-1133">Transmembrane helix</keyword>
<dbReference type="InterPro" id="IPR046491">
    <property type="entry name" value="DUF6584"/>
</dbReference>
<dbReference type="Pfam" id="PF20225">
    <property type="entry name" value="DUF6584"/>
    <property type="match status" value="1"/>
</dbReference>
<feature type="transmembrane region" description="Helical" evidence="1">
    <location>
        <begin position="197"/>
        <end position="221"/>
    </location>
</feature>
<evidence type="ECO:0000313" key="3">
    <source>
        <dbReference type="Proteomes" id="UP001595912"/>
    </source>
</evidence>
<keyword evidence="1" id="KW-0812">Transmembrane</keyword>
<dbReference type="Proteomes" id="UP001595912">
    <property type="component" value="Unassembled WGS sequence"/>
</dbReference>
<accession>A0ABV9W5I7</accession>
<evidence type="ECO:0000256" key="1">
    <source>
        <dbReference type="SAM" id="Phobius"/>
    </source>
</evidence>
<dbReference type="RefSeq" id="WP_380120816.1">
    <property type="nucleotide sequence ID" value="NZ_JBHSIU010000041.1"/>
</dbReference>
<protein>
    <submittedName>
        <fullName evidence="2">DUF6584 family protein</fullName>
    </submittedName>
</protein>
<reference evidence="3" key="1">
    <citation type="journal article" date="2019" name="Int. J. Syst. Evol. Microbiol.">
        <title>The Global Catalogue of Microorganisms (GCM) 10K type strain sequencing project: providing services to taxonomists for standard genome sequencing and annotation.</title>
        <authorList>
            <consortium name="The Broad Institute Genomics Platform"/>
            <consortium name="The Broad Institute Genome Sequencing Center for Infectious Disease"/>
            <person name="Wu L."/>
            <person name="Ma J."/>
        </authorList>
    </citation>
    <scope>NUCLEOTIDE SEQUENCE [LARGE SCALE GENOMIC DNA]</scope>
    <source>
        <strain evidence="3">CGMCC 4.7152</strain>
    </source>
</reference>
<gene>
    <name evidence="2" type="ORF">ACFPIJ_32875</name>
</gene>
<dbReference type="EMBL" id="JBHSIU010000041">
    <property type="protein sequence ID" value="MFC5002613.1"/>
    <property type="molecule type" value="Genomic_DNA"/>
</dbReference>
<sequence length="222" mass="24450">MWQRLCDVARTMPPRRRRAVAITLILLTSAVWAVNSAPLRQTTLPPLEPVSPHDEHSPPADALLADLRRGHYHPAMQRLASLTAAYPDDLDLRAERAALYRQVGNLVEAGRWGFLTEDATETEIAAFEKANPGAWMRLLVLRVNTDPTDKLAPVASARLARLIERASQDGPAPVAWTEAGRPRPQFPGSWRDELLCLLAAVVGLIVVTLAVLGLITVIRWAL</sequence>
<organism evidence="2 3">
    <name type="scientific">Dactylosporangium cerinum</name>
    <dbReference type="NCBI Taxonomy" id="1434730"/>
    <lineage>
        <taxon>Bacteria</taxon>
        <taxon>Bacillati</taxon>
        <taxon>Actinomycetota</taxon>
        <taxon>Actinomycetes</taxon>
        <taxon>Micromonosporales</taxon>
        <taxon>Micromonosporaceae</taxon>
        <taxon>Dactylosporangium</taxon>
    </lineage>
</organism>
<evidence type="ECO:0000313" key="2">
    <source>
        <dbReference type="EMBL" id="MFC5002613.1"/>
    </source>
</evidence>
<proteinExistence type="predicted"/>
<comment type="caution">
    <text evidence="2">The sequence shown here is derived from an EMBL/GenBank/DDBJ whole genome shotgun (WGS) entry which is preliminary data.</text>
</comment>
<keyword evidence="3" id="KW-1185">Reference proteome</keyword>
<keyword evidence="1" id="KW-0472">Membrane</keyword>